<dbReference type="OrthoDB" id="6770063at2759"/>
<dbReference type="Gene3D" id="1.20.1250.20">
    <property type="entry name" value="MFS general substrate transporter like domains"/>
    <property type="match status" value="1"/>
</dbReference>
<sequence>MEHATDSGSKQPELPLDGNAKPQQHDGAESVISEVSLNSSSSSGSSSRSGEKQNQAASRPRPMSRARSLLARSLSRTQSQPQQPQADLAPVTRTVSEVRGDIYYERDVEIGEIERERAAEQDGGTGEKGPFASASAADGPDGLPDPNLVRWDGPDDPENPKNWRMKRKWACVFVVSLYGFLTPVASNMIAPALPAIAKELDIHGSTEQLMTLSVFVLAYAFGPLFLGPLSEVYGRVGVLQVANVIFILFNLGCGLAQTRGQMMALRFLAGLSGSAPLALGGGLLSDLFTAEQRGVAMSMYSLAPLLGPSVGPIMGAFIAQQTSWRWVFYATTMGSAAVQCVGMVLVRETYAPVLLARRRARLTRETGNTALYTVAEREREAGGLAHTLSIALRRPFVLLGSQIIVQVLALYVMYLYGLMYLMLSTFPTLWREVYHQPLGLAGLNYIASGLGFTLGTQLLARLQDRIYVALKRHYGVAVGRPEFRVPIMVPGAVLVPVGLLIYGWCAEYHTHWIGPDIGIAVMCTGLIAGFQCIQGYLVDTYSRYAASAVSATTFMRSLAGFGFPLFAPDLIHKLGYGRGNTVLAGIGIAVGWPAPFLLWKYGELLRKKSPYAAG</sequence>
<keyword evidence="3 6" id="KW-1133">Transmembrane helix</keyword>
<dbReference type="PANTHER" id="PTHR23502:SF60">
    <property type="entry name" value="MAJOR FACILITATOR SUPERFAMILY (MFS) PROFILE DOMAIN-CONTAINING PROTEIN-RELATED"/>
    <property type="match status" value="1"/>
</dbReference>
<dbReference type="HOGENOM" id="CLU_008455_1_3_1"/>
<gene>
    <name evidence="8" type="ORF">CMQ_2729</name>
</gene>
<feature type="transmembrane region" description="Helical" evidence="6">
    <location>
        <begin position="396"/>
        <end position="423"/>
    </location>
</feature>
<evidence type="ECO:0000313" key="8">
    <source>
        <dbReference type="EMBL" id="EFX02800.1"/>
    </source>
</evidence>
<feature type="domain" description="Major facilitator superfamily (MFS) profile" evidence="7">
    <location>
        <begin position="171"/>
        <end position="614"/>
    </location>
</feature>
<feature type="transmembrane region" description="Helical" evidence="6">
    <location>
        <begin position="579"/>
        <end position="599"/>
    </location>
</feature>
<feature type="compositionally biased region" description="Low complexity" evidence="5">
    <location>
        <begin position="56"/>
        <end position="76"/>
    </location>
</feature>
<feature type="transmembrane region" description="Helical" evidence="6">
    <location>
        <begin position="483"/>
        <end position="505"/>
    </location>
</feature>
<evidence type="ECO:0000256" key="5">
    <source>
        <dbReference type="SAM" id="MobiDB-lite"/>
    </source>
</evidence>
<feature type="transmembrane region" description="Helical" evidence="6">
    <location>
        <begin position="238"/>
        <end position="257"/>
    </location>
</feature>
<dbReference type="AlphaFoldDB" id="F0XHU8"/>
<dbReference type="Proteomes" id="UP000007796">
    <property type="component" value="Unassembled WGS sequence"/>
</dbReference>
<keyword evidence="2 6" id="KW-0812">Transmembrane</keyword>
<dbReference type="eggNOG" id="KOG0255">
    <property type="taxonomic scope" value="Eukaryota"/>
</dbReference>
<proteinExistence type="predicted"/>
<feature type="transmembrane region" description="Helical" evidence="6">
    <location>
        <begin position="517"/>
        <end position="537"/>
    </location>
</feature>
<dbReference type="Pfam" id="PF07690">
    <property type="entry name" value="MFS_1"/>
    <property type="match status" value="1"/>
</dbReference>
<evidence type="ECO:0000256" key="1">
    <source>
        <dbReference type="ARBA" id="ARBA00004141"/>
    </source>
</evidence>
<evidence type="ECO:0000256" key="6">
    <source>
        <dbReference type="SAM" id="Phobius"/>
    </source>
</evidence>
<feature type="transmembrane region" description="Helical" evidence="6">
    <location>
        <begin position="300"/>
        <end position="320"/>
    </location>
</feature>
<dbReference type="InParanoid" id="F0XHU8"/>
<dbReference type="PANTHER" id="PTHR23502">
    <property type="entry name" value="MAJOR FACILITATOR SUPERFAMILY"/>
    <property type="match status" value="1"/>
</dbReference>
<organism evidence="9">
    <name type="scientific">Grosmannia clavigera (strain kw1407 / UAMH 11150)</name>
    <name type="common">Blue stain fungus</name>
    <name type="synonym">Graphiocladiella clavigera</name>
    <dbReference type="NCBI Taxonomy" id="655863"/>
    <lineage>
        <taxon>Eukaryota</taxon>
        <taxon>Fungi</taxon>
        <taxon>Dikarya</taxon>
        <taxon>Ascomycota</taxon>
        <taxon>Pezizomycotina</taxon>
        <taxon>Sordariomycetes</taxon>
        <taxon>Sordariomycetidae</taxon>
        <taxon>Ophiostomatales</taxon>
        <taxon>Ophiostomataceae</taxon>
        <taxon>Leptographium</taxon>
    </lineage>
</organism>
<comment type="subcellular location">
    <subcellularLocation>
        <location evidence="1">Membrane</location>
        <topology evidence="1">Multi-pass membrane protein</topology>
    </subcellularLocation>
</comment>
<feature type="transmembrane region" description="Helical" evidence="6">
    <location>
        <begin position="169"/>
        <end position="189"/>
    </location>
</feature>
<dbReference type="SUPFAM" id="SSF103473">
    <property type="entry name" value="MFS general substrate transporter"/>
    <property type="match status" value="1"/>
</dbReference>
<dbReference type="GeneID" id="25975750"/>
<accession>F0XHU8</accession>
<dbReference type="InterPro" id="IPR020846">
    <property type="entry name" value="MFS_dom"/>
</dbReference>
<reference evidence="8 9" key="1">
    <citation type="journal article" date="2011" name="Proc. Natl. Acad. Sci. U.S.A.">
        <title>Genome and transcriptome analyses of the mountain pine beetle-fungal symbiont Grosmannia clavigera, a lodgepole pine pathogen.</title>
        <authorList>
            <person name="DiGuistini S."/>
            <person name="Wang Y."/>
            <person name="Liao N.Y."/>
            <person name="Taylor G."/>
            <person name="Tanguay P."/>
            <person name="Feau N."/>
            <person name="Henrissat B."/>
            <person name="Chan S.K."/>
            <person name="Hesse-Orce U."/>
            <person name="Alamouti S.M."/>
            <person name="Tsui C.K.M."/>
            <person name="Docking R.T."/>
            <person name="Levasseur A."/>
            <person name="Haridas S."/>
            <person name="Robertson G."/>
            <person name="Birol I."/>
            <person name="Holt R.A."/>
            <person name="Marra M.A."/>
            <person name="Hamelin R.C."/>
            <person name="Hirst M."/>
            <person name="Jones S.J.M."/>
            <person name="Bohlmann J."/>
            <person name="Breuil C."/>
        </authorList>
    </citation>
    <scope>NUCLEOTIDE SEQUENCE [LARGE SCALE GENOMIC DNA]</scope>
    <source>
        <strain evidence="9">kw1407 / UAMH 11150</strain>
    </source>
</reference>
<dbReference type="GO" id="GO:0016020">
    <property type="term" value="C:membrane"/>
    <property type="evidence" value="ECO:0007669"/>
    <property type="project" value="UniProtKB-SubCell"/>
</dbReference>
<feature type="region of interest" description="Disordered" evidence="5">
    <location>
        <begin position="115"/>
        <end position="146"/>
    </location>
</feature>
<protein>
    <submittedName>
        <fullName evidence="8">Major facilitator superfamily transporter multidrug resistance</fullName>
    </submittedName>
</protein>
<feature type="transmembrane region" description="Helical" evidence="6">
    <location>
        <begin position="544"/>
        <end position="567"/>
    </location>
</feature>
<evidence type="ECO:0000256" key="3">
    <source>
        <dbReference type="ARBA" id="ARBA00022989"/>
    </source>
</evidence>
<dbReference type="PROSITE" id="PS50850">
    <property type="entry name" value="MFS"/>
    <property type="match status" value="1"/>
</dbReference>
<keyword evidence="4 6" id="KW-0472">Membrane</keyword>
<evidence type="ECO:0000259" key="7">
    <source>
        <dbReference type="PROSITE" id="PS50850"/>
    </source>
</evidence>
<evidence type="ECO:0000256" key="4">
    <source>
        <dbReference type="ARBA" id="ARBA00023136"/>
    </source>
</evidence>
<feature type="compositionally biased region" description="Low complexity" evidence="5">
    <location>
        <begin position="30"/>
        <end position="48"/>
    </location>
</feature>
<dbReference type="RefSeq" id="XP_014172282.1">
    <property type="nucleotide sequence ID" value="XM_014316807.1"/>
</dbReference>
<dbReference type="GO" id="GO:0022857">
    <property type="term" value="F:transmembrane transporter activity"/>
    <property type="evidence" value="ECO:0007669"/>
    <property type="project" value="InterPro"/>
</dbReference>
<dbReference type="FunFam" id="1.20.1250.20:FF:000011">
    <property type="entry name" value="MFS multidrug transporter, putative"/>
    <property type="match status" value="1"/>
</dbReference>
<evidence type="ECO:0000256" key="2">
    <source>
        <dbReference type="ARBA" id="ARBA00022692"/>
    </source>
</evidence>
<dbReference type="InterPro" id="IPR011701">
    <property type="entry name" value="MFS"/>
</dbReference>
<feature type="transmembrane region" description="Helical" evidence="6">
    <location>
        <begin position="443"/>
        <end position="462"/>
    </location>
</feature>
<dbReference type="CDD" id="cd17323">
    <property type="entry name" value="MFS_Tpo1_MDR_like"/>
    <property type="match status" value="1"/>
</dbReference>
<feature type="compositionally biased region" description="Polar residues" evidence="5">
    <location>
        <begin position="1"/>
        <end position="10"/>
    </location>
</feature>
<feature type="region of interest" description="Disordered" evidence="5">
    <location>
        <begin position="1"/>
        <end position="93"/>
    </location>
</feature>
<dbReference type="STRING" id="655863.F0XHU8"/>
<feature type="transmembrane region" description="Helical" evidence="6">
    <location>
        <begin position="326"/>
        <end position="346"/>
    </location>
</feature>
<dbReference type="InterPro" id="IPR036259">
    <property type="entry name" value="MFS_trans_sf"/>
</dbReference>
<feature type="transmembrane region" description="Helical" evidence="6">
    <location>
        <begin position="263"/>
        <end position="288"/>
    </location>
</feature>
<dbReference type="EMBL" id="GL629769">
    <property type="protein sequence ID" value="EFX02800.1"/>
    <property type="molecule type" value="Genomic_DNA"/>
</dbReference>
<keyword evidence="9" id="KW-1185">Reference proteome</keyword>
<evidence type="ECO:0000313" key="9">
    <source>
        <dbReference type="Proteomes" id="UP000007796"/>
    </source>
</evidence>
<feature type="transmembrane region" description="Helical" evidence="6">
    <location>
        <begin position="209"/>
        <end position="226"/>
    </location>
</feature>
<name>F0XHU8_GROCL</name>